<evidence type="ECO:0000313" key="9">
    <source>
        <dbReference type="Ensembl" id="ENSAMXP00005025410.1"/>
    </source>
</evidence>
<dbReference type="Proteomes" id="UP000694621">
    <property type="component" value="Unplaced"/>
</dbReference>
<comment type="subunit">
    <text evidence="3">Homotrimer.</text>
</comment>
<dbReference type="AlphaFoldDB" id="A0A8B9JSQ7"/>
<organism evidence="9 10">
    <name type="scientific">Astyanax mexicanus</name>
    <name type="common">Blind cave fish</name>
    <name type="synonym">Astyanax fasciatus mexicanus</name>
    <dbReference type="NCBI Taxonomy" id="7994"/>
    <lineage>
        <taxon>Eukaryota</taxon>
        <taxon>Metazoa</taxon>
        <taxon>Chordata</taxon>
        <taxon>Craniata</taxon>
        <taxon>Vertebrata</taxon>
        <taxon>Euteleostomi</taxon>
        <taxon>Actinopterygii</taxon>
        <taxon>Neopterygii</taxon>
        <taxon>Teleostei</taxon>
        <taxon>Ostariophysi</taxon>
        <taxon>Characiformes</taxon>
        <taxon>Characoidei</taxon>
        <taxon>Acestrorhamphidae</taxon>
        <taxon>Acestrorhamphinae</taxon>
        <taxon>Astyanax</taxon>
    </lineage>
</organism>
<protein>
    <recommendedName>
        <fullName evidence="8">Fucolectin tachylectin-4 pentraxin-1 domain-containing protein</fullName>
    </recommendedName>
</protein>
<sequence length="163" mass="18107">MEGLISYVLVSYQGTAGSCDLAKSSVQSSTYDFLGDAANAVDGNSNTDYLKKSCSHTHFDNNPWLRVELPDVYNVTSVTIVNRKDCCGDRINGAQIRIGNSLDNKVNAFEHVVKFVALTCFFFCIYRVAVIGPMGSERKILTLCEVKVYAGEREDKKEPEFIK</sequence>
<dbReference type="Gene3D" id="2.60.120.260">
    <property type="entry name" value="Galactose-binding domain-like"/>
    <property type="match status" value="1"/>
</dbReference>
<keyword evidence="7" id="KW-1015">Disulfide bond</keyword>
<dbReference type="InterPro" id="IPR051941">
    <property type="entry name" value="BG_Antigen-Binding_Lectin"/>
</dbReference>
<dbReference type="InterPro" id="IPR008979">
    <property type="entry name" value="Galactose-bd-like_sf"/>
</dbReference>
<dbReference type="InterPro" id="IPR006585">
    <property type="entry name" value="FTP1"/>
</dbReference>
<proteinExistence type="inferred from homology"/>
<dbReference type="GO" id="GO:0042806">
    <property type="term" value="F:fucose binding"/>
    <property type="evidence" value="ECO:0007669"/>
    <property type="project" value="UniProtKB-ARBA"/>
</dbReference>
<evidence type="ECO:0000256" key="5">
    <source>
        <dbReference type="ARBA" id="ARBA00022734"/>
    </source>
</evidence>
<keyword evidence="5" id="KW-0430">Lectin</keyword>
<dbReference type="Ensembl" id="ENSAMXT00005028011.1">
    <property type="protein sequence ID" value="ENSAMXP00005025410.1"/>
    <property type="gene ID" value="ENSAMXG00005012888.1"/>
</dbReference>
<keyword evidence="6" id="KW-0106">Calcium</keyword>
<accession>A0A8B9JSQ7</accession>
<dbReference type="GO" id="GO:0046872">
    <property type="term" value="F:metal ion binding"/>
    <property type="evidence" value="ECO:0007669"/>
    <property type="project" value="UniProtKB-KW"/>
</dbReference>
<evidence type="ECO:0000256" key="6">
    <source>
        <dbReference type="ARBA" id="ARBA00022837"/>
    </source>
</evidence>
<dbReference type="GO" id="GO:0001868">
    <property type="term" value="P:regulation of complement activation, lectin pathway"/>
    <property type="evidence" value="ECO:0007669"/>
    <property type="project" value="UniProtKB-ARBA"/>
</dbReference>
<evidence type="ECO:0000259" key="8">
    <source>
        <dbReference type="SMART" id="SM00607"/>
    </source>
</evidence>
<evidence type="ECO:0000256" key="7">
    <source>
        <dbReference type="ARBA" id="ARBA00023157"/>
    </source>
</evidence>
<evidence type="ECO:0000313" key="10">
    <source>
        <dbReference type="Proteomes" id="UP000694621"/>
    </source>
</evidence>
<evidence type="ECO:0000256" key="2">
    <source>
        <dbReference type="ARBA" id="ARBA00010147"/>
    </source>
</evidence>
<dbReference type="Pfam" id="PF22633">
    <property type="entry name" value="F5_F8_type_C_2"/>
    <property type="match status" value="1"/>
</dbReference>
<dbReference type="GO" id="GO:0010185">
    <property type="term" value="P:regulation of cellular defense response"/>
    <property type="evidence" value="ECO:0007669"/>
    <property type="project" value="UniProtKB-ARBA"/>
</dbReference>
<dbReference type="PANTHER" id="PTHR45713:SF11">
    <property type="entry name" value="FUCOLECTIN TACHYLECTIN-4 PENTRAXIN-1 DOMAIN-CONTAINING PROTEIN"/>
    <property type="match status" value="1"/>
</dbReference>
<evidence type="ECO:0000256" key="4">
    <source>
        <dbReference type="ARBA" id="ARBA00022723"/>
    </source>
</evidence>
<feature type="domain" description="Fucolectin tachylectin-4 pentraxin-1" evidence="8">
    <location>
        <begin position="21"/>
        <end position="154"/>
    </location>
</feature>
<reference evidence="9" key="1">
    <citation type="submission" date="2025-08" db="UniProtKB">
        <authorList>
            <consortium name="Ensembl"/>
        </authorList>
    </citation>
    <scope>IDENTIFICATION</scope>
</reference>
<dbReference type="SMART" id="SM00607">
    <property type="entry name" value="FTP"/>
    <property type="match status" value="1"/>
</dbReference>
<name>A0A8B9JSQ7_ASTMX</name>
<comment type="function">
    <text evidence="1">Acts as a defensive agent. Recognizes blood group fucosylated oligosaccharides including A, B, H and Lewis B-type antigens. Does not recognize Lewis A antigen and has low affinity for monovalent haptens.</text>
</comment>
<evidence type="ECO:0000256" key="1">
    <source>
        <dbReference type="ARBA" id="ARBA00002219"/>
    </source>
</evidence>
<dbReference type="SUPFAM" id="SSF49785">
    <property type="entry name" value="Galactose-binding domain-like"/>
    <property type="match status" value="1"/>
</dbReference>
<comment type="similarity">
    <text evidence="2">Belongs to the fucolectin family.</text>
</comment>
<evidence type="ECO:0000256" key="3">
    <source>
        <dbReference type="ARBA" id="ARBA00011233"/>
    </source>
</evidence>
<dbReference type="PANTHER" id="PTHR45713">
    <property type="entry name" value="FTP DOMAIN-CONTAINING PROTEIN"/>
    <property type="match status" value="1"/>
</dbReference>
<keyword evidence="4" id="KW-0479">Metal-binding</keyword>